<protein>
    <recommendedName>
        <fullName evidence="3">histidine kinase</fullName>
        <ecNumber evidence="3">2.7.13.3</ecNumber>
    </recommendedName>
</protein>
<dbReference type="Gene3D" id="3.30.565.10">
    <property type="entry name" value="Histidine kinase-like ATPase, C-terminal domain"/>
    <property type="match status" value="1"/>
</dbReference>
<dbReference type="RefSeq" id="WP_050661215.1">
    <property type="nucleotide sequence ID" value="NZ_CP118494.1"/>
</dbReference>
<evidence type="ECO:0000256" key="10">
    <source>
        <dbReference type="SAM" id="Phobius"/>
    </source>
</evidence>
<dbReference type="Proteomes" id="UP000037046">
    <property type="component" value="Unassembled WGS sequence"/>
</dbReference>
<keyword evidence="9 10" id="KW-0472">Membrane</keyword>
<dbReference type="OrthoDB" id="9804645at2"/>
<dbReference type="GO" id="GO:0000160">
    <property type="term" value="P:phosphorelay signal transduction system"/>
    <property type="evidence" value="ECO:0007669"/>
    <property type="project" value="TreeGrafter"/>
</dbReference>
<dbReference type="EC" id="2.7.13.3" evidence="3"/>
<proteinExistence type="predicted"/>
<evidence type="ECO:0000256" key="6">
    <source>
        <dbReference type="ARBA" id="ARBA00022692"/>
    </source>
</evidence>
<keyword evidence="6 10" id="KW-0812">Transmembrane</keyword>
<feature type="transmembrane region" description="Helical" evidence="10">
    <location>
        <begin position="170"/>
        <end position="190"/>
    </location>
</feature>
<comment type="caution">
    <text evidence="12">The sequence shown here is derived from an EMBL/GenBank/DDBJ whole genome shotgun (WGS) entry which is preliminary data.</text>
</comment>
<evidence type="ECO:0000256" key="9">
    <source>
        <dbReference type="ARBA" id="ARBA00023136"/>
    </source>
</evidence>
<keyword evidence="4" id="KW-0597">Phosphoprotein</keyword>
<accession>A0A0L6CZK0</accession>
<dbReference type="GO" id="GO:0005886">
    <property type="term" value="C:plasma membrane"/>
    <property type="evidence" value="ECO:0007669"/>
    <property type="project" value="TreeGrafter"/>
</dbReference>
<dbReference type="STRING" id="74031.SAMN04488077_10849"/>
<dbReference type="PROSITE" id="PS50109">
    <property type="entry name" value="HIS_KIN"/>
    <property type="match status" value="1"/>
</dbReference>
<dbReference type="PANTHER" id="PTHR45436:SF5">
    <property type="entry name" value="SENSOR HISTIDINE KINASE TRCS"/>
    <property type="match status" value="1"/>
</dbReference>
<dbReference type="PATRIC" id="fig|74031.6.peg.260"/>
<dbReference type="PANTHER" id="PTHR45436">
    <property type="entry name" value="SENSOR HISTIDINE KINASE YKOH"/>
    <property type="match status" value="1"/>
</dbReference>
<evidence type="ECO:0000256" key="4">
    <source>
        <dbReference type="ARBA" id="ARBA00022553"/>
    </source>
</evidence>
<evidence type="ECO:0000259" key="11">
    <source>
        <dbReference type="PROSITE" id="PS50109"/>
    </source>
</evidence>
<dbReference type="SUPFAM" id="SSF55874">
    <property type="entry name" value="ATPase domain of HSP90 chaperone/DNA topoisomerase II/histidine kinase"/>
    <property type="match status" value="1"/>
</dbReference>
<dbReference type="PRINTS" id="PR00344">
    <property type="entry name" value="BCTRLSENSOR"/>
</dbReference>
<dbReference type="InterPro" id="IPR050428">
    <property type="entry name" value="TCS_sensor_his_kinase"/>
</dbReference>
<keyword evidence="8 10" id="KW-1133">Transmembrane helix</keyword>
<dbReference type="SMART" id="SM00387">
    <property type="entry name" value="HATPase_c"/>
    <property type="match status" value="1"/>
</dbReference>
<gene>
    <name evidence="12" type="primary">phoQ</name>
    <name evidence="12" type="ORF">ROTO_02550</name>
</gene>
<evidence type="ECO:0000256" key="2">
    <source>
        <dbReference type="ARBA" id="ARBA00004370"/>
    </source>
</evidence>
<dbReference type="Gene3D" id="1.10.287.130">
    <property type="match status" value="1"/>
</dbReference>
<evidence type="ECO:0000256" key="1">
    <source>
        <dbReference type="ARBA" id="ARBA00000085"/>
    </source>
</evidence>
<evidence type="ECO:0000256" key="5">
    <source>
        <dbReference type="ARBA" id="ARBA00022679"/>
    </source>
</evidence>
<organism evidence="12 13">
    <name type="scientific">Roseovarius tolerans</name>
    <dbReference type="NCBI Taxonomy" id="74031"/>
    <lineage>
        <taxon>Bacteria</taxon>
        <taxon>Pseudomonadati</taxon>
        <taxon>Pseudomonadota</taxon>
        <taxon>Alphaproteobacteria</taxon>
        <taxon>Rhodobacterales</taxon>
        <taxon>Roseobacteraceae</taxon>
        <taxon>Roseovarius</taxon>
    </lineage>
</organism>
<sequence>MTRLSLRLRLAVAGAVATALALGLAGVGLVALFGTHVERRALAELSVHLDQVIAGLERRGDALVLVTPPADPRFARPYGGLYWQVEAGATDLRARSLWDYALPLPEDTSQDGAPHVHQVPGPQGGAVLVLERRVSLPDSLGGGAARAAVAMEAAELVQARRDFARDMAPYLALLALVLVAAGWAQLVVGLRPLRRLGARLGDLRRGESARMGTDWPGEVQPLAAGMDALLAEREADIERARARAGDLAHGLKTPLQALMGETARLRDAGQGTAADAIESVADAMQRHVTRELARTRSAARARHARADVGQVVERVISVLRRTPEGGRLDWQVSGARGLMAVIDESDLAEALGALAENAARHAVTRVTVLVSKSDDGGVHLELADDGPGIPEARLADLMRRGARLDESGPGEGLGLAIARDIVEGAGGSLRLENGARGLRATVVLGAG</sequence>
<dbReference type="InterPro" id="IPR005467">
    <property type="entry name" value="His_kinase_dom"/>
</dbReference>
<dbReference type="EMBL" id="LGVV01000002">
    <property type="protein sequence ID" value="KNX43126.1"/>
    <property type="molecule type" value="Genomic_DNA"/>
</dbReference>
<evidence type="ECO:0000313" key="13">
    <source>
        <dbReference type="Proteomes" id="UP000037046"/>
    </source>
</evidence>
<comment type="subcellular location">
    <subcellularLocation>
        <location evidence="2">Membrane</location>
    </subcellularLocation>
</comment>
<keyword evidence="5 12" id="KW-0808">Transferase</keyword>
<name>A0A0L6CZK0_9RHOB</name>
<reference evidence="13" key="1">
    <citation type="submission" date="2015-07" db="EMBL/GenBank/DDBJ databases">
        <title>Draft Genome Sequence of Roseovarius tolerans EL-164, a producer of N-Acylated Alanine Methyl Esters (NAMEs).</title>
        <authorList>
            <person name="Voget S."/>
            <person name="Bruns H."/>
            <person name="Wagner-Doebler I."/>
            <person name="Schulz S."/>
            <person name="Daniel R."/>
        </authorList>
    </citation>
    <scope>NUCLEOTIDE SEQUENCE [LARGE SCALE GENOMIC DNA]</scope>
    <source>
        <strain evidence="13">EL-164</strain>
    </source>
</reference>
<dbReference type="InterPro" id="IPR003594">
    <property type="entry name" value="HATPase_dom"/>
</dbReference>
<dbReference type="AlphaFoldDB" id="A0A0L6CZK0"/>
<comment type="catalytic activity">
    <reaction evidence="1">
        <text>ATP + protein L-histidine = ADP + protein N-phospho-L-histidine.</text>
        <dbReference type="EC" id="2.7.13.3"/>
    </reaction>
</comment>
<evidence type="ECO:0000256" key="8">
    <source>
        <dbReference type="ARBA" id="ARBA00022989"/>
    </source>
</evidence>
<evidence type="ECO:0000256" key="3">
    <source>
        <dbReference type="ARBA" id="ARBA00012438"/>
    </source>
</evidence>
<dbReference type="InterPro" id="IPR036890">
    <property type="entry name" value="HATPase_C_sf"/>
</dbReference>
<feature type="domain" description="Histidine kinase" evidence="11">
    <location>
        <begin position="246"/>
        <end position="447"/>
    </location>
</feature>
<dbReference type="InterPro" id="IPR004358">
    <property type="entry name" value="Sig_transdc_His_kin-like_C"/>
</dbReference>
<keyword evidence="7 12" id="KW-0418">Kinase</keyword>
<keyword evidence="13" id="KW-1185">Reference proteome</keyword>
<dbReference type="Pfam" id="PF02518">
    <property type="entry name" value="HATPase_c"/>
    <property type="match status" value="1"/>
</dbReference>
<evidence type="ECO:0000313" key="12">
    <source>
        <dbReference type="EMBL" id="KNX43126.1"/>
    </source>
</evidence>
<evidence type="ECO:0000256" key="7">
    <source>
        <dbReference type="ARBA" id="ARBA00022777"/>
    </source>
</evidence>
<dbReference type="GO" id="GO:0004673">
    <property type="term" value="F:protein histidine kinase activity"/>
    <property type="evidence" value="ECO:0007669"/>
    <property type="project" value="UniProtKB-EC"/>
</dbReference>